<dbReference type="OrthoDB" id="3553147at2759"/>
<dbReference type="PANTHER" id="PTHR24148">
    <property type="entry name" value="ANKYRIN REPEAT DOMAIN-CONTAINING PROTEIN 39 HOMOLOG-RELATED"/>
    <property type="match status" value="1"/>
</dbReference>
<keyword evidence="3" id="KW-1185">Reference proteome</keyword>
<dbReference type="GeneID" id="54423866"/>
<gene>
    <name evidence="2 4" type="ORF">P152DRAFT_86805</name>
</gene>
<dbReference type="AlphaFoldDB" id="A0A6G1FYF5"/>
<name>A0A6G1FYF5_9PEZI</name>
<sequence length="615" mass="69870">MSYEPLPSSDYIRILELFPGSETEPLCGQLLLVRREEDHETPSYDAISYAWGDPNDTVEIICDSKPVQITNNLADALRVFRDPGNKKLLWVDALCIDQNNDLEKGDQVKRMGSVYSNAKCVLVFIGKDEDCMAEDCFSLVQETNRFYGRWCGETGILPNIPSPDDPAFTVCKDRKRWESVKVLRLSPWFTRLWVIQEVALGSKCRLFWGRNSINLAEICELALWIVIVADLRELVGFRMGFVANSFHICCSYRNRQGWKVSLPLIRVFTHQEQRENDLFLTMLDAGRDLYTSKDVDRVYGFLGSPLALDSTGNRLLIKPDYRKSMEDVYFEIACALLAHPREARFVLVFVDHHRTWPYENHYTFPSWVPRWDLGTGHCPVGGCDSGYCAGIADESEFHAWTQSDRSLRLPCILVDHLVWTSEVIERHHMSLDPNEWDEEIGASGRARPPYDQLCDQVVEACSSHEFSSSNLPEIFGITMMHQYNWCNSDRVGATNDQILRAYLQYARRKANSGDIMADPPIDTSLAYLGTTILGRNYNRRVAITSSGYLALVPLFSQPGDVCAVVPGMGAPLTFRPRTEGTYNMVGDCYVHGIMLGEAMEELKEGKRILEEITVV</sequence>
<dbReference type="PANTHER" id="PTHR24148:SF64">
    <property type="entry name" value="HETEROKARYON INCOMPATIBILITY DOMAIN-CONTAINING PROTEIN"/>
    <property type="match status" value="1"/>
</dbReference>
<evidence type="ECO:0000313" key="2">
    <source>
        <dbReference type="EMBL" id="KAF1810877.1"/>
    </source>
</evidence>
<dbReference type="EMBL" id="ML975164">
    <property type="protein sequence ID" value="KAF1810877.1"/>
    <property type="molecule type" value="Genomic_DNA"/>
</dbReference>
<organism evidence="2">
    <name type="scientific">Eremomyces bilateralis CBS 781.70</name>
    <dbReference type="NCBI Taxonomy" id="1392243"/>
    <lineage>
        <taxon>Eukaryota</taxon>
        <taxon>Fungi</taxon>
        <taxon>Dikarya</taxon>
        <taxon>Ascomycota</taxon>
        <taxon>Pezizomycotina</taxon>
        <taxon>Dothideomycetes</taxon>
        <taxon>Dothideomycetes incertae sedis</taxon>
        <taxon>Eremomycetales</taxon>
        <taxon>Eremomycetaceae</taxon>
        <taxon>Eremomyces</taxon>
    </lineage>
</organism>
<dbReference type="RefSeq" id="XP_033532508.1">
    <property type="nucleotide sequence ID" value="XM_033683296.1"/>
</dbReference>
<reference evidence="2 4" key="1">
    <citation type="submission" date="2020-01" db="EMBL/GenBank/DDBJ databases">
        <authorList>
            <consortium name="DOE Joint Genome Institute"/>
            <person name="Haridas S."/>
            <person name="Albert R."/>
            <person name="Binder M."/>
            <person name="Bloem J."/>
            <person name="Labutti K."/>
            <person name="Salamov A."/>
            <person name="Andreopoulos B."/>
            <person name="Baker S.E."/>
            <person name="Barry K."/>
            <person name="Bills G."/>
            <person name="Bluhm B.H."/>
            <person name="Cannon C."/>
            <person name="Castanera R."/>
            <person name="Culley D.E."/>
            <person name="Daum C."/>
            <person name="Ezra D."/>
            <person name="Gonzalez J.B."/>
            <person name="Henrissat B."/>
            <person name="Kuo A."/>
            <person name="Liang C."/>
            <person name="Lipzen A."/>
            <person name="Lutzoni F."/>
            <person name="Magnuson J."/>
            <person name="Mondo S."/>
            <person name="Nolan M."/>
            <person name="Ohm R."/>
            <person name="Pangilinan J."/>
            <person name="Park H.-J."/>
            <person name="Ramirez L."/>
            <person name="Alfaro M."/>
            <person name="Sun H."/>
            <person name="Tritt A."/>
            <person name="Yoshinaga Y."/>
            <person name="Zwiers L.-H."/>
            <person name="Turgeon B.G."/>
            <person name="Goodwin S.B."/>
            <person name="Spatafora J.W."/>
            <person name="Crous P.W."/>
            <person name="Grigoriev I.V."/>
        </authorList>
    </citation>
    <scope>NUCLEOTIDE SEQUENCE</scope>
    <source>
        <strain evidence="2 4">CBS 781.70</strain>
    </source>
</reference>
<accession>A0A6G1FYF5</accession>
<dbReference type="InterPro" id="IPR052895">
    <property type="entry name" value="HetReg/Transcr_Mod"/>
</dbReference>
<feature type="domain" description="Heterokaryon incompatibility" evidence="1">
    <location>
        <begin position="44"/>
        <end position="197"/>
    </location>
</feature>
<protein>
    <submittedName>
        <fullName evidence="2 4">HET-domain-containing protein</fullName>
    </submittedName>
</protein>
<reference evidence="4" key="2">
    <citation type="submission" date="2020-04" db="EMBL/GenBank/DDBJ databases">
        <authorList>
            <consortium name="NCBI Genome Project"/>
        </authorList>
    </citation>
    <scope>NUCLEOTIDE SEQUENCE</scope>
    <source>
        <strain evidence="4">CBS 781.70</strain>
    </source>
</reference>
<evidence type="ECO:0000259" key="1">
    <source>
        <dbReference type="Pfam" id="PF06985"/>
    </source>
</evidence>
<dbReference type="InterPro" id="IPR010730">
    <property type="entry name" value="HET"/>
</dbReference>
<reference evidence="4" key="3">
    <citation type="submission" date="2025-04" db="UniProtKB">
        <authorList>
            <consortium name="RefSeq"/>
        </authorList>
    </citation>
    <scope>IDENTIFICATION</scope>
    <source>
        <strain evidence="4">CBS 781.70</strain>
    </source>
</reference>
<evidence type="ECO:0000313" key="4">
    <source>
        <dbReference type="RefSeq" id="XP_033532508.1"/>
    </source>
</evidence>
<dbReference type="Pfam" id="PF26639">
    <property type="entry name" value="Het-6_barrel"/>
    <property type="match status" value="1"/>
</dbReference>
<dbReference type="Pfam" id="PF06985">
    <property type="entry name" value="HET"/>
    <property type="match status" value="1"/>
</dbReference>
<dbReference type="Proteomes" id="UP000504638">
    <property type="component" value="Unplaced"/>
</dbReference>
<evidence type="ECO:0000313" key="3">
    <source>
        <dbReference type="Proteomes" id="UP000504638"/>
    </source>
</evidence>
<proteinExistence type="predicted"/>